<feature type="region of interest" description="Disordered" evidence="1">
    <location>
        <begin position="126"/>
        <end position="150"/>
    </location>
</feature>
<dbReference type="PROSITE" id="PS51257">
    <property type="entry name" value="PROKAR_LIPOPROTEIN"/>
    <property type="match status" value="1"/>
</dbReference>
<evidence type="ECO:0000256" key="2">
    <source>
        <dbReference type="SAM" id="SignalP"/>
    </source>
</evidence>
<organism evidence="3 4">
    <name type="scientific">Hymenobacter edaphi</name>
    <dbReference type="NCBI Taxonomy" id="2211146"/>
    <lineage>
        <taxon>Bacteria</taxon>
        <taxon>Pseudomonadati</taxon>
        <taxon>Bacteroidota</taxon>
        <taxon>Cytophagia</taxon>
        <taxon>Cytophagales</taxon>
        <taxon>Hymenobacteraceae</taxon>
        <taxon>Hymenobacter</taxon>
    </lineage>
</organism>
<dbReference type="RefSeq" id="WP_111478830.1">
    <property type="nucleotide sequence ID" value="NZ_QHKM01000004.1"/>
</dbReference>
<evidence type="ECO:0000313" key="4">
    <source>
        <dbReference type="Proteomes" id="UP000248553"/>
    </source>
</evidence>
<evidence type="ECO:0000256" key="1">
    <source>
        <dbReference type="SAM" id="MobiDB-lite"/>
    </source>
</evidence>
<dbReference type="AlphaFoldDB" id="A0A328BES0"/>
<accession>A0A328BES0</accession>
<reference evidence="4" key="1">
    <citation type="submission" date="2018-05" db="EMBL/GenBank/DDBJ databases">
        <authorList>
            <person name="Nie L."/>
        </authorList>
    </citation>
    <scope>NUCLEOTIDE SEQUENCE [LARGE SCALE GENOMIC DNA]</scope>
    <source>
        <strain evidence="4">NL</strain>
    </source>
</reference>
<proteinExistence type="predicted"/>
<dbReference type="Proteomes" id="UP000248553">
    <property type="component" value="Unassembled WGS sequence"/>
</dbReference>
<feature type="region of interest" description="Disordered" evidence="1">
    <location>
        <begin position="23"/>
        <end position="48"/>
    </location>
</feature>
<keyword evidence="2" id="KW-0732">Signal</keyword>
<comment type="caution">
    <text evidence="3">The sequence shown here is derived from an EMBL/GenBank/DDBJ whole genome shotgun (WGS) entry which is preliminary data.</text>
</comment>
<dbReference type="OrthoDB" id="883488at2"/>
<evidence type="ECO:0000313" key="3">
    <source>
        <dbReference type="EMBL" id="RAK65920.1"/>
    </source>
</evidence>
<feature type="chain" id="PRO_5016453091" evidence="2">
    <location>
        <begin position="21"/>
        <end position="150"/>
    </location>
</feature>
<name>A0A328BES0_9BACT</name>
<sequence length="150" mass="16036">MSKSVAAAAALLLVGLGACQSETKSGPAATAPAQPESAPLAVPAPPADRTAEYLTDPRVGDVLVVRFVAEGSAAEQFYFYQVFRLGGDTVYTHPARQPVASPAADASRPDVFAPEAIRAFTRRELQEFRQESPADPQHSRLVQVRRETSD</sequence>
<feature type="signal peptide" evidence="2">
    <location>
        <begin position="1"/>
        <end position="20"/>
    </location>
</feature>
<protein>
    <submittedName>
        <fullName evidence="3">Uncharacterized protein</fullName>
    </submittedName>
</protein>
<dbReference type="EMBL" id="QHKM01000004">
    <property type="protein sequence ID" value="RAK65920.1"/>
    <property type="molecule type" value="Genomic_DNA"/>
</dbReference>
<keyword evidence="4" id="KW-1185">Reference proteome</keyword>
<gene>
    <name evidence="3" type="ORF">DLM85_14515</name>
</gene>